<dbReference type="AlphaFoldDB" id="A0A835VMY8"/>
<accession>A0A835VMY8</accession>
<sequence length="542" mass="53142">MLSSCSNSVLARVHFKVRGRPQGPPAPRGGPPLPSPSCPGARRQLLVSAASGSSGGSSNTPSGSSGAGGRYVPGPDDMAPSIAAAAAAGGAAAGGGAAGGSVRARAAAVDLGLDPLAVSAPVYTPAERLTLDQSPAEAFFGAARLGAAAAHTDEAWAQQLTDLYRRVLLPLAQAGSSSSSSSRTPAPVVLDLCSAALSHLPAEVLVLKEAGRLQLVGHGVNEEELAANPAFAGSSSSGSSGGSVGGPQGSGSSSSSSWTFTADLNASPRLPLLGAGSVAAVLCANGMQYLTRPEWVLAEVARVLAPGGVVVVAFSDACWRERAAAGWLGRSGPERLELVTRLFISAGLTPEETIAVTSPAGTTPAAAAAQPQPPPPPPDAFYALVGRKPRGPAPSSPAAAAGAGADSATGGGAQPQPPQPHATGAGGAALAADPDPAAVAARYPGPALREMDLLPALNGGSNGAASPQSGAAVAAAGPGGVSAQVLERWAEAYGQLVEDAAELGVPRSAIPQLPPGPVSPEQLRAARDHLQAMIASFLSAGL</sequence>
<dbReference type="PANTHER" id="PTHR43036:SF2">
    <property type="entry name" value="OS04G0481300 PROTEIN"/>
    <property type="match status" value="1"/>
</dbReference>
<evidence type="ECO:0000313" key="4">
    <source>
        <dbReference type="Proteomes" id="UP000650467"/>
    </source>
</evidence>
<gene>
    <name evidence="3" type="ORF">HXX76_015749</name>
</gene>
<protein>
    <recommendedName>
        <fullName evidence="2">Methyltransferase type 11 domain-containing protein</fullName>
    </recommendedName>
</protein>
<dbReference type="OrthoDB" id="542383at2759"/>
<feature type="compositionally biased region" description="Low complexity" evidence="1">
    <location>
        <begin position="396"/>
        <end position="408"/>
    </location>
</feature>
<dbReference type="GO" id="GO:0008757">
    <property type="term" value="F:S-adenosylmethionine-dependent methyltransferase activity"/>
    <property type="evidence" value="ECO:0007669"/>
    <property type="project" value="InterPro"/>
</dbReference>
<dbReference type="InterPro" id="IPR029063">
    <property type="entry name" value="SAM-dependent_MTases_sf"/>
</dbReference>
<keyword evidence="4" id="KW-1185">Reference proteome</keyword>
<evidence type="ECO:0000256" key="1">
    <source>
        <dbReference type="SAM" id="MobiDB-lite"/>
    </source>
</evidence>
<evidence type="ECO:0000313" key="3">
    <source>
        <dbReference type="EMBL" id="KAG2422802.1"/>
    </source>
</evidence>
<feature type="compositionally biased region" description="Low complexity" evidence="1">
    <location>
        <begin position="38"/>
        <end position="64"/>
    </location>
</feature>
<dbReference type="Gene3D" id="3.40.50.150">
    <property type="entry name" value="Vaccinia Virus protein VP39"/>
    <property type="match status" value="1"/>
</dbReference>
<name>A0A835VMY8_CHLIN</name>
<feature type="compositionally biased region" description="Pro residues" evidence="1">
    <location>
        <begin position="22"/>
        <end position="37"/>
    </location>
</feature>
<dbReference type="InterPro" id="IPR013216">
    <property type="entry name" value="Methyltransf_11"/>
</dbReference>
<dbReference type="Pfam" id="PF08241">
    <property type="entry name" value="Methyltransf_11"/>
    <property type="match status" value="1"/>
</dbReference>
<proteinExistence type="predicted"/>
<evidence type="ECO:0000259" key="2">
    <source>
        <dbReference type="Pfam" id="PF08241"/>
    </source>
</evidence>
<feature type="region of interest" description="Disordered" evidence="1">
    <location>
        <begin position="231"/>
        <end position="257"/>
    </location>
</feature>
<reference evidence="3" key="1">
    <citation type="journal article" date="2020" name="bioRxiv">
        <title>Comparative genomics of Chlamydomonas.</title>
        <authorList>
            <person name="Craig R.J."/>
            <person name="Hasan A.R."/>
            <person name="Ness R.W."/>
            <person name="Keightley P.D."/>
        </authorList>
    </citation>
    <scope>NUCLEOTIDE SEQUENCE</scope>
    <source>
        <strain evidence="3">SAG 7.73</strain>
    </source>
</reference>
<comment type="caution">
    <text evidence="3">The sequence shown here is derived from an EMBL/GenBank/DDBJ whole genome shotgun (WGS) entry which is preliminary data.</text>
</comment>
<dbReference type="Proteomes" id="UP000650467">
    <property type="component" value="Unassembled WGS sequence"/>
</dbReference>
<dbReference type="SUPFAM" id="SSF53335">
    <property type="entry name" value="S-adenosyl-L-methionine-dependent methyltransferases"/>
    <property type="match status" value="1"/>
</dbReference>
<dbReference type="EMBL" id="JAEHOC010000093">
    <property type="protein sequence ID" value="KAG2422802.1"/>
    <property type="molecule type" value="Genomic_DNA"/>
</dbReference>
<feature type="compositionally biased region" description="Low complexity" evidence="1">
    <location>
        <begin position="359"/>
        <end position="370"/>
    </location>
</feature>
<dbReference type="PANTHER" id="PTHR43036">
    <property type="entry name" value="OSJNBB0011N17.9 PROTEIN"/>
    <property type="match status" value="1"/>
</dbReference>
<feature type="region of interest" description="Disordered" evidence="1">
    <location>
        <begin position="16"/>
        <end position="74"/>
    </location>
</feature>
<feature type="domain" description="Methyltransferase type 11" evidence="2">
    <location>
        <begin position="270"/>
        <end position="312"/>
    </location>
</feature>
<feature type="region of interest" description="Disordered" evidence="1">
    <location>
        <begin position="359"/>
        <end position="431"/>
    </location>
</feature>
<organism evidence="3 4">
    <name type="scientific">Chlamydomonas incerta</name>
    <dbReference type="NCBI Taxonomy" id="51695"/>
    <lineage>
        <taxon>Eukaryota</taxon>
        <taxon>Viridiplantae</taxon>
        <taxon>Chlorophyta</taxon>
        <taxon>core chlorophytes</taxon>
        <taxon>Chlorophyceae</taxon>
        <taxon>CS clade</taxon>
        <taxon>Chlamydomonadales</taxon>
        <taxon>Chlamydomonadaceae</taxon>
        <taxon>Chlamydomonas</taxon>
    </lineage>
</organism>
<feature type="compositionally biased region" description="Gly residues" evidence="1">
    <location>
        <begin position="239"/>
        <end position="249"/>
    </location>
</feature>